<dbReference type="SUPFAM" id="SSF88946">
    <property type="entry name" value="Sigma2 domain of RNA polymerase sigma factors"/>
    <property type="match status" value="1"/>
</dbReference>
<organism evidence="7 8">
    <name type="scientific">Chitinophaga barathri</name>
    <dbReference type="NCBI Taxonomy" id="1647451"/>
    <lineage>
        <taxon>Bacteria</taxon>
        <taxon>Pseudomonadati</taxon>
        <taxon>Bacteroidota</taxon>
        <taxon>Chitinophagia</taxon>
        <taxon>Chitinophagales</taxon>
        <taxon>Chitinophagaceae</taxon>
        <taxon>Chitinophaga</taxon>
    </lineage>
</organism>
<dbReference type="EMBL" id="RMBX01000011">
    <property type="protein sequence ID" value="RPD39390.1"/>
    <property type="molecule type" value="Genomic_DNA"/>
</dbReference>
<dbReference type="PANTHER" id="PTHR43133">
    <property type="entry name" value="RNA POLYMERASE ECF-TYPE SIGMA FACTO"/>
    <property type="match status" value="1"/>
</dbReference>
<dbReference type="InterPro" id="IPR013324">
    <property type="entry name" value="RNA_pol_sigma_r3/r4-like"/>
</dbReference>
<protein>
    <submittedName>
        <fullName evidence="7">Sigma-70 family RNA polymerase sigma factor</fullName>
    </submittedName>
</protein>
<dbReference type="Gene3D" id="1.10.10.10">
    <property type="entry name" value="Winged helix-like DNA-binding domain superfamily/Winged helix DNA-binding domain"/>
    <property type="match status" value="1"/>
</dbReference>
<dbReference type="AlphaFoldDB" id="A0A3N4MH17"/>
<keyword evidence="8" id="KW-1185">Reference proteome</keyword>
<keyword evidence="2" id="KW-0805">Transcription regulation</keyword>
<dbReference type="InterPro" id="IPR036388">
    <property type="entry name" value="WH-like_DNA-bd_sf"/>
</dbReference>
<accession>A0A3N4MH17</accession>
<evidence type="ECO:0000256" key="2">
    <source>
        <dbReference type="ARBA" id="ARBA00023015"/>
    </source>
</evidence>
<dbReference type="SUPFAM" id="SSF88659">
    <property type="entry name" value="Sigma3 and sigma4 domains of RNA polymerase sigma factors"/>
    <property type="match status" value="1"/>
</dbReference>
<dbReference type="RefSeq" id="WP_120518032.1">
    <property type="nucleotide sequence ID" value="NZ_QXZY01000011.1"/>
</dbReference>
<evidence type="ECO:0000259" key="5">
    <source>
        <dbReference type="Pfam" id="PF04542"/>
    </source>
</evidence>
<dbReference type="GO" id="GO:0003677">
    <property type="term" value="F:DNA binding"/>
    <property type="evidence" value="ECO:0007669"/>
    <property type="project" value="InterPro"/>
</dbReference>
<keyword evidence="3" id="KW-0731">Sigma factor</keyword>
<evidence type="ECO:0000256" key="3">
    <source>
        <dbReference type="ARBA" id="ARBA00023082"/>
    </source>
</evidence>
<dbReference type="InterPro" id="IPR039425">
    <property type="entry name" value="RNA_pol_sigma-70-like"/>
</dbReference>
<evidence type="ECO:0000256" key="1">
    <source>
        <dbReference type="ARBA" id="ARBA00010641"/>
    </source>
</evidence>
<comment type="caution">
    <text evidence="7">The sequence shown here is derived from an EMBL/GenBank/DDBJ whole genome shotgun (WGS) entry which is preliminary data.</text>
</comment>
<gene>
    <name evidence="7" type="ORF">EG028_19905</name>
</gene>
<dbReference type="InterPro" id="IPR013249">
    <property type="entry name" value="RNA_pol_sigma70_r4_t2"/>
</dbReference>
<comment type="similarity">
    <text evidence="1">Belongs to the sigma-70 factor family. ECF subfamily.</text>
</comment>
<proteinExistence type="inferred from homology"/>
<evidence type="ECO:0000259" key="6">
    <source>
        <dbReference type="Pfam" id="PF08281"/>
    </source>
</evidence>
<dbReference type="Gene3D" id="1.10.1740.10">
    <property type="match status" value="1"/>
</dbReference>
<dbReference type="NCBIfam" id="TIGR02937">
    <property type="entry name" value="sigma70-ECF"/>
    <property type="match status" value="1"/>
</dbReference>
<keyword evidence="4" id="KW-0804">Transcription</keyword>
<dbReference type="OrthoDB" id="659948at2"/>
<sequence length="203" mass="23809">MKPIPDIELLQRLKSDEPDAFRLLFDTYWERLYQVAYQKLRSEEDAKDIVQNSLIRIWQRKNTLDIKVSLEAYLTSVVRYEILSFIAASIKTKEKQEQIARHVLPDFVQLVDSLQVKELHQHLDKLVQQLPEKMRRVYLLSRNDDLSISEISHSLQLSEQTVRNQLNTALARIKAGLVEFMLLLLVSQYLQCPVPLFCLLMIS</sequence>
<dbReference type="Proteomes" id="UP000279089">
    <property type="component" value="Unassembled WGS sequence"/>
</dbReference>
<feature type="domain" description="RNA polymerase sigma factor 70 region 4 type 2" evidence="6">
    <location>
        <begin position="123"/>
        <end position="172"/>
    </location>
</feature>
<evidence type="ECO:0000313" key="7">
    <source>
        <dbReference type="EMBL" id="RPD39390.1"/>
    </source>
</evidence>
<dbReference type="GO" id="GO:0006352">
    <property type="term" value="P:DNA-templated transcription initiation"/>
    <property type="evidence" value="ECO:0007669"/>
    <property type="project" value="InterPro"/>
</dbReference>
<evidence type="ECO:0000313" key="8">
    <source>
        <dbReference type="Proteomes" id="UP000279089"/>
    </source>
</evidence>
<dbReference type="InterPro" id="IPR014284">
    <property type="entry name" value="RNA_pol_sigma-70_dom"/>
</dbReference>
<dbReference type="Pfam" id="PF04542">
    <property type="entry name" value="Sigma70_r2"/>
    <property type="match status" value="1"/>
</dbReference>
<dbReference type="InterPro" id="IPR013325">
    <property type="entry name" value="RNA_pol_sigma_r2"/>
</dbReference>
<dbReference type="Pfam" id="PF08281">
    <property type="entry name" value="Sigma70_r4_2"/>
    <property type="match status" value="1"/>
</dbReference>
<evidence type="ECO:0000256" key="4">
    <source>
        <dbReference type="ARBA" id="ARBA00023163"/>
    </source>
</evidence>
<feature type="domain" description="RNA polymerase sigma-70 region 2" evidence="5">
    <location>
        <begin position="24"/>
        <end position="86"/>
    </location>
</feature>
<dbReference type="PANTHER" id="PTHR43133:SF46">
    <property type="entry name" value="RNA POLYMERASE SIGMA-70 FACTOR ECF SUBFAMILY"/>
    <property type="match status" value="1"/>
</dbReference>
<name>A0A3N4MH17_9BACT</name>
<dbReference type="GO" id="GO:0016987">
    <property type="term" value="F:sigma factor activity"/>
    <property type="evidence" value="ECO:0007669"/>
    <property type="project" value="UniProtKB-KW"/>
</dbReference>
<dbReference type="InterPro" id="IPR007627">
    <property type="entry name" value="RNA_pol_sigma70_r2"/>
</dbReference>
<reference evidence="8" key="1">
    <citation type="submission" date="2018-11" db="EMBL/GenBank/DDBJ databases">
        <title>Chitinophaga lutea sp.nov., isolate from arsenic contaminated soil.</title>
        <authorList>
            <person name="Zong Y."/>
        </authorList>
    </citation>
    <scope>NUCLEOTIDE SEQUENCE [LARGE SCALE GENOMIC DNA]</scope>
    <source>
        <strain evidence="8">YLT18</strain>
    </source>
</reference>